<evidence type="ECO:0000256" key="1">
    <source>
        <dbReference type="SAM" id="MobiDB-lite"/>
    </source>
</evidence>
<sequence>MGGISHQESLYQMMFGSPQDPDESLGAFMYRLTPEGISDCCYTGAYKSGYKELHPSLAAFMKCPVPNGRATRANLDALTQSHEALQGFWLEARRWRKNRMVDNGLREHEADKRVQCLAFSGNATHAKLIASERHSLLAAIEAREKVASARQGQAAKEAKQANDPHTVWGISEPETLPGSGPKSKEKTRPTTQADKAHEVGHDDNINALSTAAKTLTIAPKVEVSKDSMRLLTRMYASMDDTKANKGSVKWDDLVAALIDSGFQVTPNGGSAVTFKDTGGRGSIVFHRPHPDPPLDPIMLRSIGKRLAKWFGWEKESFVERGKV</sequence>
<proteinExistence type="predicted"/>
<evidence type="ECO:0000313" key="2">
    <source>
        <dbReference type="EMBL" id="EME45926.1"/>
    </source>
</evidence>
<dbReference type="OrthoDB" id="2922289at2759"/>
<protein>
    <recommendedName>
        <fullName evidence="4">Type II toxin-antitoxin system HicA family toxin</fullName>
    </recommendedName>
</protein>
<reference evidence="2 3" key="2">
    <citation type="journal article" date="2012" name="PLoS Pathog.">
        <title>Diverse lifestyles and strategies of plant pathogenesis encoded in the genomes of eighteen Dothideomycetes fungi.</title>
        <authorList>
            <person name="Ohm R.A."/>
            <person name="Feau N."/>
            <person name="Henrissat B."/>
            <person name="Schoch C.L."/>
            <person name="Horwitz B.A."/>
            <person name="Barry K.W."/>
            <person name="Condon B.J."/>
            <person name="Copeland A.C."/>
            <person name="Dhillon B."/>
            <person name="Glaser F."/>
            <person name="Hesse C.N."/>
            <person name="Kosti I."/>
            <person name="LaButti K."/>
            <person name="Lindquist E.A."/>
            <person name="Lucas S."/>
            <person name="Salamov A.A."/>
            <person name="Bradshaw R.E."/>
            <person name="Ciuffetti L."/>
            <person name="Hamelin R.C."/>
            <person name="Kema G.H.J."/>
            <person name="Lawrence C."/>
            <person name="Scott J.A."/>
            <person name="Spatafora J.W."/>
            <person name="Turgeon B.G."/>
            <person name="de Wit P.J.G.M."/>
            <person name="Zhong S."/>
            <person name="Goodwin S.B."/>
            <person name="Grigoriev I.V."/>
        </authorList>
    </citation>
    <scope>NUCLEOTIDE SEQUENCE [LARGE SCALE GENOMIC DNA]</scope>
    <source>
        <strain evidence="3">NZE10 / CBS 128990</strain>
    </source>
</reference>
<dbReference type="AlphaFoldDB" id="N1PR54"/>
<gene>
    <name evidence="2" type="ORF">DOTSEDRAFT_22049</name>
</gene>
<dbReference type="InterPro" id="IPR012933">
    <property type="entry name" value="HicA_mRNA_interferase"/>
</dbReference>
<evidence type="ECO:0008006" key="4">
    <source>
        <dbReference type="Google" id="ProtNLM"/>
    </source>
</evidence>
<dbReference type="PANTHER" id="PTHR40788:SF2">
    <property type="entry name" value="CLR5 DOMAIN-CONTAINING PROTEIN"/>
    <property type="match status" value="1"/>
</dbReference>
<feature type="region of interest" description="Disordered" evidence="1">
    <location>
        <begin position="154"/>
        <end position="198"/>
    </location>
</feature>
<dbReference type="PANTHER" id="PTHR40788">
    <property type="entry name" value="CLR5 DOMAIN-CONTAINING PROTEIN-RELATED"/>
    <property type="match status" value="1"/>
</dbReference>
<dbReference type="Proteomes" id="UP000016933">
    <property type="component" value="Unassembled WGS sequence"/>
</dbReference>
<dbReference type="EMBL" id="KB446537">
    <property type="protein sequence ID" value="EME45926.1"/>
    <property type="molecule type" value="Genomic_DNA"/>
</dbReference>
<dbReference type="HOGENOM" id="CLU_860588_0_0_1"/>
<evidence type="ECO:0000313" key="3">
    <source>
        <dbReference type="Proteomes" id="UP000016933"/>
    </source>
</evidence>
<organism evidence="2 3">
    <name type="scientific">Dothistroma septosporum (strain NZE10 / CBS 128990)</name>
    <name type="common">Red band needle blight fungus</name>
    <name type="synonym">Mycosphaerella pini</name>
    <dbReference type="NCBI Taxonomy" id="675120"/>
    <lineage>
        <taxon>Eukaryota</taxon>
        <taxon>Fungi</taxon>
        <taxon>Dikarya</taxon>
        <taxon>Ascomycota</taxon>
        <taxon>Pezizomycotina</taxon>
        <taxon>Dothideomycetes</taxon>
        <taxon>Dothideomycetidae</taxon>
        <taxon>Mycosphaerellales</taxon>
        <taxon>Mycosphaerellaceae</taxon>
        <taxon>Dothistroma</taxon>
    </lineage>
</organism>
<dbReference type="GO" id="GO:0003729">
    <property type="term" value="F:mRNA binding"/>
    <property type="evidence" value="ECO:0007669"/>
    <property type="project" value="InterPro"/>
</dbReference>
<feature type="compositionally biased region" description="Basic and acidic residues" evidence="1">
    <location>
        <begin position="182"/>
        <end position="198"/>
    </location>
</feature>
<accession>N1PR54</accession>
<dbReference type="STRING" id="675120.N1PR54"/>
<dbReference type="Pfam" id="PF07927">
    <property type="entry name" value="HicA_toxin"/>
    <property type="match status" value="1"/>
</dbReference>
<dbReference type="eggNOG" id="ENOG502S6HP">
    <property type="taxonomic scope" value="Eukaryota"/>
</dbReference>
<reference evidence="3" key="1">
    <citation type="journal article" date="2012" name="PLoS Genet.">
        <title>The genomes of the fungal plant pathogens Cladosporium fulvum and Dothistroma septosporum reveal adaptation to different hosts and lifestyles but also signatures of common ancestry.</title>
        <authorList>
            <person name="de Wit P.J.G.M."/>
            <person name="van der Burgt A."/>
            <person name="Oekmen B."/>
            <person name="Stergiopoulos I."/>
            <person name="Abd-Elsalam K.A."/>
            <person name="Aerts A.L."/>
            <person name="Bahkali A.H."/>
            <person name="Beenen H.G."/>
            <person name="Chettri P."/>
            <person name="Cox M.P."/>
            <person name="Datema E."/>
            <person name="de Vries R.P."/>
            <person name="Dhillon B."/>
            <person name="Ganley A.R."/>
            <person name="Griffiths S.A."/>
            <person name="Guo Y."/>
            <person name="Hamelin R.C."/>
            <person name="Henrissat B."/>
            <person name="Kabir M.S."/>
            <person name="Jashni M.K."/>
            <person name="Kema G."/>
            <person name="Klaubauf S."/>
            <person name="Lapidus A."/>
            <person name="Levasseur A."/>
            <person name="Lindquist E."/>
            <person name="Mehrabi R."/>
            <person name="Ohm R.A."/>
            <person name="Owen T.J."/>
            <person name="Salamov A."/>
            <person name="Schwelm A."/>
            <person name="Schijlen E."/>
            <person name="Sun H."/>
            <person name="van den Burg H.A."/>
            <person name="van Ham R.C.H.J."/>
            <person name="Zhang S."/>
            <person name="Goodwin S.B."/>
            <person name="Grigoriev I.V."/>
            <person name="Collemare J."/>
            <person name="Bradshaw R.E."/>
        </authorList>
    </citation>
    <scope>NUCLEOTIDE SEQUENCE [LARGE SCALE GENOMIC DNA]</scope>
    <source>
        <strain evidence="3">NZE10 / CBS 128990</strain>
    </source>
</reference>
<keyword evidence="3" id="KW-1185">Reference proteome</keyword>
<name>N1PR54_DOTSN</name>